<sequence>MFRSNVESYELGIQKWPDHENMPGAEALFVLEMRRIGMRMLAKFQKCLKIASRKHYGSKDTNLPGFCNCIENFVSLKPRKDRSGDPGSE</sequence>
<evidence type="ECO:0000313" key="1">
    <source>
        <dbReference type="EMBL" id="PHN02112.1"/>
    </source>
</evidence>
<keyword evidence="2" id="KW-1185">Reference proteome</keyword>
<dbReference type="Proteomes" id="UP000223913">
    <property type="component" value="Unassembled WGS sequence"/>
</dbReference>
<evidence type="ECO:0000313" key="2">
    <source>
        <dbReference type="Proteomes" id="UP000223913"/>
    </source>
</evidence>
<dbReference type="AlphaFoldDB" id="A0A2D0N0N2"/>
<reference evidence="1 2" key="1">
    <citation type="submission" date="2017-10" db="EMBL/GenBank/DDBJ databases">
        <title>The draft genome sequence of Lewinella nigricans NBRC 102662.</title>
        <authorList>
            <person name="Wang K."/>
        </authorList>
    </citation>
    <scope>NUCLEOTIDE SEQUENCE [LARGE SCALE GENOMIC DNA]</scope>
    <source>
        <strain evidence="1 2">NBRC 102662</strain>
    </source>
</reference>
<name>A0A2D0N0N2_FLAN2</name>
<accession>A0A2D0N0N2</accession>
<comment type="caution">
    <text evidence="1">The sequence shown here is derived from an EMBL/GenBank/DDBJ whole genome shotgun (WGS) entry which is preliminary data.</text>
</comment>
<proteinExistence type="predicted"/>
<organism evidence="1 2">
    <name type="scientific">Flavilitoribacter nigricans (strain ATCC 23147 / DSM 23189 / NBRC 102662 / NCIMB 1420 / SS-2)</name>
    <name type="common">Lewinella nigricans</name>
    <dbReference type="NCBI Taxonomy" id="1122177"/>
    <lineage>
        <taxon>Bacteria</taxon>
        <taxon>Pseudomonadati</taxon>
        <taxon>Bacteroidota</taxon>
        <taxon>Saprospiria</taxon>
        <taxon>Saprospirales</taxon>
        <taxon>Lewinellaceae</taxon>
        <taxon>Flavilitoribacter</taxon>
    </lineage>
</organism>
<gene>
    <name evidence="1" type="ORF">CRP01_33525</name>
</gene>
<protein>
    <submittedName>
        <fullName evidence="1">Uncharacterized protein</fullName>
    </submittedName>
</protein>
<dbReference type="EMBL" id="PDUD01000044">
    <property type="protein sequence ID" value="PHN02112.1"/>
    <property type="molecule type" value="Genomic_DNA"/>
</dbReference>